<feature type="region of interest" description="Disordered" evidence="8">
    <location>
        <begin position="1"/>
        <end position="121"/>
    </location>
</feature>
<proteinExistence type="inferred from homology"/>
<dbReference type="PROSITE" id="PS50082">
    <property type="entry name" value="WD_REPEATS_2"/>
    <property type="match status" value="3"/>
</dbReference>
<dbReference type="PANTHER" id="PTHR19918:SF8">
    <property type="entry name" value="FI02843P"/>
    <property type="match status" value="1"/>
</dbReference>
<dbReference type="EMBL" id="JAGHQM010001382">
    <property type="protein sequence ID" value="KAH0555742.1"/>
    <property type="molecule type" value="Genomic_DNA"/>
</dbReference>
<evidence type="ECO:0000313" key="10">
    <source>
        <dbReference type="EMBL" id="KAH0555742.1"/>
    </source>
</evidence>
<dbReference type="InterPro" id="IPR033010">
    <property type="entry name" value="Cdc20/Fizzy"/>
</dbReference>
<evidence type="ECO:0000256" key="8">
    <source>
        <dbReference type="SAM" id="MobiDB-lite"/>
    </source>
</evidence>
<dbReference type="InterPro" id="IPR036322">
    <property type="entry name" value="WD40_repeat_dom_sf"/>
</dbReference>
<gene>
    <name evidence="10" type="primary">SLP1</name>
    <name evidence="10" type="ORF">GP486_006314</name>
</gene>
<keyword evidence="4" id="KW-0677">Repeat</keyword>
<dbReference type="SUPFAM" id="SSF50978">
    <property type="entry name" value="WD40 repeat-like"/>
    <property type="match status" value="1"/>
</dbReference>
<keyword evidence="6" id="KW-0131">Cell cycle</keyword>
<comment type="caution">
    <text evidence="10">The sequence shown here is derived from an EMBL/GenBank/DDBJ whole genome shotgun (WGS) entry which is preliminary data.</text>
</comment>
<dbReference type="Gene3D" id="2.130.10.10">
    <property type="entry name" value="YVTN repeat-like/Quinoprotein amine dehydrogenase"/>
    <property type="match status" value="1"/>
</dbReference>
<dbReference type="GO" id="GO:0010997">
    <property type="term" value="F:anaphase-promoting complex binding"/>
    <property type="evidence" value="ECO:0007669"/>
    <property type="project" value="InterPro"/>
</dbReference>
<evidence type="ECO:0000256" key="2">
    <source>
        <dbReference type="ARBA" id="ARBA00022574"/>
    </source>
</evidence>
<feature type="compositionally biased region" description="Polar residues" evidence="8">
    <location>
        <begin position="65"/>
        <end position="75"/>
    </location>
</feature>
<dbReference type="AlphaFoldDB" id="A0A9P8IHB5"/>
<feature type="repeat" description="WD" evidence="7">
    <location>
        <begin position="397"/>
        <end position="432"/>
    </location>
</feature>
<dbReference type="PANTHER" id="PTHR19918">
    <property type="entry name" value="CELL DIVISION CYCLE 20 CDC20 FIZZY -RELATED"/>
    <property type="match status" value="1"/>
</dbReference>
<evidence type="ECO:0000256" key="4">
    <source>
        <dbReference type="ARBA" id="ARBA00022737"/>
    </source>
</evidence>
<keyword evidence="3" id="KW-0132">Cell division</keyword>
<dbReference type="InterPro" id="IPR056150">
    <property type="entry name" value="WD40_CDC20-Fz"/>
</dbReference>
<organism evidence="10 11">
    <name type="scientific">Trichoglossum hirsutum</name>
    <dbReference type="NCBI Taxonomy" id="265104"/>
    <lineage>
        <taxon>Eukaryota</taxon>
        <taxon>Fungi</taxon>
        <taxon>Dikarya</taxon>
        <taxon>Ascomycota</taxon>
        <taxon>Pezizomycotina</taxon>
        <taxon>Geoglossomycetes</taxon>
        <taxon>Geoglossales</taxon>
        <taxon>Geoglossaceae</taxon>
        <taxon>Trichoglossum</taxon>
    </lineage>
</organism>
<evidence type="ECO:0000256" key="1">
    <source>
        <dbReference type="ARBA" id="ARBA00006445"/>
    </source>
</evidence>
<evidence type="ECO:0000256" key="7">
    <source>
        <dbReference type="PROSITE-ProRule" id="PRU00221"/>
    </source>
</evidence>
<evidence type="ECO:0000256" key="6">
    <source>
        <dbReference type="ARBA" id="ARBA00023306"/>
    </source>
</evidence>
<reference evidence="10" key="1">
    <citation type="submission" date="2021-03" db="EMBL/GenBank/DDBJ databases">
        <title>Comparative genomics and phylogenomic investigation of the class Geoglossomycetes provide insights into ecological specialization and systematics.</title>
        <authorList>
            <person name="Melie T."/>
            <person name="Pirro S."/>
            <person name="Miller A.N."/>
            <person name="Quandt A."/>
        </authorList>
    </citation>
    <scope>NUCLEOTIDE SEQUENCE</scope>
    <source>
        <strain evidence="10">CAQ_001_2017</strain>
    </source>
</reference>
<dbReference type="GO" id="GO:0051301">
    <property type="term" value="P:cell division"/>
    <property type="evidence" value="ECO:0007669"/>
    <property type="project" value="UniProtKB-KW"/>
</dbReference>
<protein>
    <submittedName>
        <fullName evidence="10">Glycosylated integral ER membrane protein</fullName>
    </submittedName>
</protein>
<evidence type="ECO:0000256" key="5">
    <source>
        <dbReference type="ARBA" id="ARBA00022776"/>
    </source>
</evidence>
<feature type="region of interest" description="Disordered" evidence="8">
    <location>
        <begin position="139"/>
        <end position="160"/>
    </location>
</feature>
<dbReference type="GO" id="GO:0005680">
    <property type="term" value="C:anaphase-promoting complex"/>
    <property type="evidence" value="ECO:0007669"/>
    <property type="project" value="TreeGrafter"/>
</dbReference>
<evidence type="ECO:0000313" key="11">
    <source>
        <dbReference type="Proteomes" id="UP000750711"/>
    </source>
</evidence>
<feature type="repeat" description="WD" evidence="7">
    <location>
        <begin position="314"/>
        <end position="355"/>
    </location>
</feature>
<dbReference type="SMART" id="SM00320">
    <property type="entry name" value="WD40"/>
    <property type="match status" value="6"/>
</dbReference>
<accession>A0A9P8IHB5</accession>
<dbReference type="InterPro" id="IPR019775">
    <property type="entry name" value="WD40_repeat_CS"/>
</dbReference>
<dbReference type="PROSITE" id="PS50294">
    <property type="entry name" value="WD_REPEATS_REGION"/>
    <property type="match status" value="2"/>
</dbReference>
<dbReference type="GO" id="GO:1905786">
    <property type="term" value="P:positive regulation of anaphase-promoting complex-dependent catabolic process"/>
    <property type="evidence" value="ECO:0007669"/>
    <property type="project" value="TreeGrafter"/>
</dbReference>
<dbReference type="Proteomes" id="UP000750711">
    <property type="component" value="Unassembled WGS sequence"/>
</dbReference>
<keyword evidence="11" id="KW-1185">Reference proteome</keyword>
<feature type="repeat" description="WD" evidence="7">
    <location>
        <begin position="528"/>
        <end position="561"/>
    </location>
</feature>
<keyword evidence="2 7" id="KW-0853">WD repeat</keyword>
<feature type="domain" description="CDC20/Fizzy WD40" evidence="9">
    <location>
        <begin position="269"/>
        <end position="559"/>
    </location>
</feature>
<dbReference type="GO" id="GO:1990757">
    <property type="term" value="F:ubiquitin ligase activator activity"/>
    <property type="evidence" value="ECO:0007669"/>
    <property type="project" value="TreeGrafter"/>
</dbReference>
<evidence type="ECO:0000256" key="3">
    <source>
        <dbReference type="ARBA" id="ARBA00022618"/>
    </source>
</evidence>
<dbReference type="InterPro" id="IPR015943">
    <property type="entry name" value="WD40/YVTN_repeat-like_dom_sf"/>
</dbReference>
<feature type="compositionally biased region" description="Polar residues" evidence="8">
    <location>
        <begin position="1"/>
        <end position="56"/>
    </location>
</feature>
<name>A0A9P8IHB5_9PEZI</name>
<dbReference type="GO" id="GO:0031145">
    <property type="term" value="P:anaphase-promoting complex-dependent catabolic process"/>
    <property type="evidence" value="ECO:0007669"/>
    <property type="project" value="TreeGrafter"/>
</dbReference>
<keyword evidence="5" id="KW-0498">Mitosis</keyword>
<dbReference type="PROSITE" id="PS00678">
    <property type="entry name" value="WD_REPEATS_1"/>
    <property type="match status" value="1"/>
</dbReference>
<evidence type="ECO:0000259" key="9">
    <source>
        <dbReference type="Pfam" id="PF24807"/>
    </source>
</evidence>
<sequence length="591" mass="63728">MPLTPSPRTRTASIASNAPSSTSPFTPPRQSGETMRAASQTYGGNLSSLFSRSTSRQHSHRDSPKSNIAHPTNSPRRLELGVSDWALTGTGSSAGPTPSKLKQRRDGTLRSRPAKTTIRTGDRFIPNRQASEAIMVAGMGKPDADKQRPKTSGSGSGEGSAVLANAANAFDFHGAGDEAAAALQGLSLDDDDNPSKYTRTSPNTLAYQSSLASACGVSLNTRILAFKPAPPEQTKPIDLRSQYNRPLKPASATSAQFRRRVLSAPERVLDAPGLVDDYYLNLLDWSSGNQVAIGLERSVYVWSAESGTVNCLLETSPDTYVSSVKWSGDGAYVGVGLGTGEVQIWDVEEGTKLRSMHGHDSRVGVMGWSKHLLSTGSRSGLVFNHDVRIAQHKVAELVSHQSEVCGLEWRSDGAQLATGGNDNLVCIWDARSLTSPKYTKTNHRAAVKALSWCPWQLNLLATGGGSYDRHIHFWNSTTGARTNSIDTGSQVTSLRWSTHYREIVSSSGFPDNSLSIWSYPTLVRNVEIPAHETRVLHSCLSPDGQMLATAAADESLKFWKLFEKKPGTSSAVREGSISSKGGDMIKQMTIR</sequence>
<comment type="similarity">
    <text evidence="1">Belongs to the WD repeat CDC20/Fizzy family.</text>
</comment>
<dbReference type="InterPro" id="IPR001680">
    <property type="entry name" value="WD40_rpt"/>
</dbReference>
<dbReference type="Pfam" id="PF24807">
    <property type="entry name" value="WD40_CDC20-Fz"/>
    <property type="match status" value="1"/>
</dbReference>
<dbReference type="FunFam" id="2.130.10.10:FF:000098">
    <property type="entry name" value="WD repeat-containing protein slp1"/>
    <property type="match status" value="1"/>
</dbReference>